<dbReference type="Pfam" id="PF12323">
    <property type="entry name" value="HTH_OrfB_IS605"/>
    <property type="match status" value="1"/>
</dbReference>
<evidence type="ECO:0000259" key="5">
    <source>
        <dbReference type="Pfam" id="PF07282"/>
    </source>
</evidence>
<keyword evidence="2" id="KW-0862">Zinc</keyword>
<reference evidence="7" key="2">
    <citation type="submission" date="2014-07" db="EMBL/GenBank/DDBJ databases">
        <authorList>
            <person name="Hull J."/>
        </authorList>
    </citation>
    <scope>NUCLEOTIDE SEQUENCE</scope>
</reference>
<feature type="domain" description="Cas12f1-like TNB" evidence="5">
    <location>
        <begin position="368"/>
        <end position="434"/>
    </location>
</feature>
<reference evidence="7" key="1">
    <citation type="journal article" date="2014" name="PLoS ONE">
        <title>Transcriptome-Based Identification of ABC Transporters in the Western Tarnished Plant Bug Lygus hesperus.</title>
        <authorList>
            <person name="Hull J.J."/>
            <person name="Chaney K."/>
            <person name="Geib S.M."/>
            <person name="Fabrick J.A."/>
            <person name="Brent C.S."/>
            <person name="Walsh D."/>
            <person name="Lavine L.C."/>
        </authorList>
    </citation>
    <scope>NUCLEOTIDE SEQUENCE</scope>
</reference>
<dbReference type="Pfam" id="PF07282">
    <property type="entry name" value="Cas12f1-like_TNB"/>
    <property type="match status" value="1"/>
</dbReference>
<sequence length="462" mass="53822">MQQINLNPTTLKNSQKTCFPSSQSLWREIMDSAQEKTKEEERNSKPNNNKHKKTSNPTEKPAAGKAIKIRVYPTPTQRKTLNEWFDAARWTYNQAVQAIRNGVPRSKKDLRAKCVNNNNFAEEKTWVPKTPYDIRDEAMNDVLKAYATNFAMKRKEFTVRFKKKRAEHNSITLLAKHWKKCGVFHPTEWGKEPLKSSEPLPEKLSYDARLQRTRLGEFYLCIPRPLVLRPENQRPEKDDGVSGARVIALDPGVRTFCTGYDPSGKIFEIGKNDIGRVNRLCHALDKLQSKWTQKDVRHRKRYKYQRAARRIRKKIRNLVGEFHKKTSRWLCESYDLILLPHFETQQMTTRATRRIGSKSARSMLTWSHYGFRKRLVEKTREFTHCKVILCDESFTSKTCSECGNLNERLGPSKIFKCLMCKQESDRDFNASRNILLRYLTTTKNMSQPPQEVGVESFLLGAP</sequence>
<evidence type="ECO:0000256" key="2">
    <source>
        <dbReference type="ARBA" id="ARBA00022833"/>
    </source>
</evidence>
<keyword evidence="1" id="KW-0479">Metal-binding</keyword>
<gene>
    <name evidence="7" type="ORF">CM83_33393</name>
    <name evidence="8" type="ORF">CM83_33405</name>
</gene>
<evidence type="ECO:0000256" key="3">
    <source>
        <dbReference type="ARBA" id="ARBA00023125"/>
    </source>
</evidence>
<accession>A0A0A9ZIG7</accession>
<proteinExistence type="predicted"/>
<dbReference type="AlphaFoldDB" id="A0A0A9ZIG7"/>
<feature type="compositionally biased region" description="Polar residues" evidence="4">
    <location>
        <begin position="1"/>
        <end position="25"/>
    </location>
</feature>
<dbReference type="PANTHER" id="PTHR36172:SF1">
    <property type="entry name" value="RESOLVASE-RELATED"/>
    <property type="match status" value="1"/>
</dbReference>
<protein>
    <recommendedName>
        <fullName evidence="9">Transposase</fullName>
    </recommendedName>
</protein>
<feature type="region of interest" description="Disordered" evidence="4">
    <location>
        <begin position="1"/>
        <end position="68"/>
    </location>
</feature>
<dbReference type="GO" id="GO:0003677">
    <property type="term" value="F:DNA binding"/>
    <property type="evidence" value="ECO:0007669"/>
    <property type="project" value="UniProtKB-KW"/>
</dbReference>
<feature type="domain" description="Transposase putative helix-turn-helix" evidence="6">
    <location>
        <begin position="65"/>
        <end position="99"/>
    </location>
</feature>
<dbReference type="SMR" id="A0A0A9ZIG7"/>
<name>A0A0A9ZIG7_LYGHE</name>
<evidence type="ECO:0000313" key="8">
    <source>
        <dbReference type="EMBL" id="JAG42736.1"/>
    </source>
</evidence>
<feature type="compositionally biased region" description="Basic and acidic residues" evidence="4">
    <location>
        <begin position="28"/>
        <end position="44"/>
    </location>
</feature>
<evidence type="ECO:0008006" key="9">
    <source>
        <dbReference type="Google" id="ProtNLM"/>
    </source>
</evidence>
<evidence type="ECO:0000256" key="4">
    <source>
        <dbReference type="SAM" id="MobiDB-lite"/>
    </source>
</evidence>
<dbReference type="InterPro" id="IPR010095">
    <property type="entry name" value="Cas12f1-like_TNB"/>
</dbReference>
<dbReference type="PANTHER" id="PTHR36172">
    <property type="match status" value="1"/>
</dbReference>
<keyword evidence="3" id="KW-0238">DNA-binding</keyword>
<dbReference type="InterPro" id="IPR051491">
    <property type="entry name" value="Recombinase/Transposase-rel"/>
</dbReference>
<evidence type="ECO:0000313" key="7">
    <source>
        <dbReference type="EMBL" id="JAG42735.1"/>
    </source>
</evidence>
<organism evidence="7">
    <name type="scientific">Lygus hesperus</name>
    <name type="common">Western plant bug</name>
    <dbReference type="NCBI Taxonomy" id="30085"/>
    <lineage>
        <taxon>Eukaryota</taxon>
        <taxon>Metazoa</taxon>
        <taxon>Ecdysozoa</taxon>
        <taxon>Arthropoda</taxon>
        <taxon>Hexapoda</taxon>
        <taxon>Insecta</taxon>
        <taxon>Pterygota</taxon>
        <taxon>Neoptera</taxon>
        <taxon>Paraneoptera</taxon>
        <taxon>Hemiptera</taxon>
        <taxon>Heteroptera</taxon>
        <taxon>Panheteroptera</taxon>
        <taxon>Cimicomorpha</taxon>
        <taxon>Miridae</taxon>
        <taxon>Mirini</taxon>
        <taxon>Lygus</taxon>
    </lineage>
</organism>
<evidence type="ECO:0000259" key="6">
    <source>
        <dbReference type="Pfam" id="PF12323"/>
    </source>
</evidence>
<dbReference type="GO" id="GO:0046872">
    <property type="term" value="F:metal ion binding"/>
    <property type="evidence" value="ECO:0007669"/>
    <property type="project" value="UniProtKB-KW"/>
</dbReference>
<dbReference type="EMBL" id="GBHO01000869">
    <property type="protein sequence ID" value="JAG42735.1"/>
    <property type="molecule type" value="Transcribed_RNA"/>
</dbReference>
<dbReference type="NCBIfam" id="NF040570">
    <property type="entry name" value="guided_TnpB"/>
    <property type="match status" value="1"/>
</dbReference>
<evidence type="ECO:0000256" key="1">
    <source>
        <dbReference type="ARBA" id="ARBA00022723"/>
    </source>
</evidence>
<dbReference type="EMBL" id="GBHO01000868">
    <property type="protein sequence ID" value="JAG42736.1"/>
    <property type="molecule type" value="Transcribed_RNA"/>
</dbReference>
<dbReference type="InterPro" id="IPR021027">
    <property type="entry name" value="Transposase_put_HTH"/>
</dbReference>